<feature type="signal peptide" evidence="1">
    <location>
        <begin position="1"/>
        <end position="26"/>
    </location>
</feature>
<dbReference type="PANTHER" id="PTHR37049:SF4">
    <property type="entry name" value="RHODANESE DOMAIN-CONTAINING PROTEIN"/>
    <property type="match status" value="1"/>
</dbReference>
<comment type="caution">
    <text evidence="3">The sequence shown here is derived from an EMBL/GenBank/DDBJ whole genome shotgun (WGS) entry which is preliminary data.</text>
</comment>
<dbReference type="Pfam" id="PF03572">
    <property type="entry name" value="Peptidase_S41"/>
    <property type="match status" value="1"/>
</dbReference>
<evidence type="ECO:0000256" key="1">
    <source>
        <dbReference type="SAM" id="SignalP"/>
    </source>
</evidence>
<dbReference type="Gene3D" id="3.90.226.10">
    <property type="entry name" value="2-enoyl-CoA Hydratase, Chain A, domain 1"/>
    <property type="match status" value="1"/>
</dbReference>
<feature type="domain" description="Tail specific protease" evidence="2">
    <location>
        <begin position="247"/>
        <end position="435"/>
    </location>
</feature>
<dbReference type="GO" id="GO:0006508">
    <property type="term" value="P:proteolysis"/>
    <property type="evidence" value="ECO:0007669"/>
    <property type="project" value="InterPro"/>
</dbReference>
<dbReference type="OrthoDB" id="6397760at2"/>
<dbReference type="InterPro" id="IPR052766">
    <property type="entry name" value="S41A_metabolite_peptidase"/>
</dbReference>
<evidence type="ECO:0000313" key="3">
    <source>
        <dbReference type="EMBL" id="KID57600.1"/>
    </source>
</evidence>
<dbReference type="AlphaFoldDB" id="A0A0C1QE47"/>
<feature type="chain" id="PRO_5002155177" description="Tail specific protease domain-containing protein" evidence="1">
    <location>
        <begin position="27"/>
        <end position="450"/>
    </location>
</feature>
<evidence type="ECO:0000259" key="2">
    <source>
        <dbReference type="Pfam" id="PF03572"/>
    </source>
</evidence>
<sequence>MVKALRIMCALAAASCISIFSANSLASSNTTHALQHTISAKQASEDFDQWFNWLHQTHPDLSHSVHDVDKFYDTVTQIKTELDTPMTAMTFWQKIAPLNSMLADGHLKVGHGSSSQWREWIAQGVALFPFEVSIKDDGLYIARDLGEQNSKYKGAKIQSINGKNAKTLLKQLLVNTHGDTLAFRQNVLQSQFNRLYYMTFGPQASFKVAFQQNNKTEHITLNAKAAMPTALENSSFSDEFNVSYHEKTAVLQVNTFAWNDFKQFLNYMDSVFTEIKEKQINHLIIDISRNGGGNDDMWMAGIMRYIAHKPYRHFSTYRSKVLLKYRDPGQLVGAIEQGENTRFIEPETHLANFYRGKTSLLIGTGTYSSSIVFANTVQDHQFAQLIGDSTGGRSTQSGGIQFKHLTHSQLQMISPRFILTRPSGNQQMTPVQPDLSIEQLALPEKVKAML</sequence>
<evidence type="ECO:0000313" key="4">
    <source>
        <dbReference type="Proteomes" id="UP000031327"/>
    </source>
</evidence>
<gene>
    <name evidence="3" type="ORF">JF50_10510</name>
</gene>
<dbReference type="Proteomes" id="UP000031327">
    <property type="component" value="Unassembled WGS sequence"/>
</dbReference>
<dbReference type="SUPFAM" id="SSF52096">
    <property type="entry name" value="ClpP/crotonase"/>
    <property type="match status" value="1"/>
</dbReference>
<reference evidence="3 4" key="1">
    <citation type="submission" date="2014-12" db="EMBL/GenBank/DDBJ databases">
        <title>Draft Genome Sequence of Pseudoalteromonas luteoviolacea HI1.</title>
        <authorList>
            <person name="Asahina A.Y."/>
            <person name="Hadfield M.G."/>
        </authorList>
    </citation>
    <scope>NUCLEOTIDE SEQUENCE [LARGE SCALE GENOMIC DNA]</scope>
    <source>
        <strain evidence="3 4">HI1</strain>
    </source>
</reference>
<dbReference type="EMBL" id="JWIC01000005">
    <property type="protein sequence ID" value="KID57600.1"/>
    <property type="molecule type" value="Genomic_DNA"/>
</dbReference>
<dbReference type="RefSeq" id="WP_039609370.1">
    <property type="nucleotide sequence ID" value="NZ_JWIC01000005.1"/>
</dbReference>
<dbReference type="InterPro" id="IPR029045">
    <property type="entry name" value="ClpP/crotonase-like_dom_sf"/>
</dbReference>
<dbReference type="InterPro" id="IPR005151">
    <property type="entry name" value="Tail-specific_protease"/>
</dbReference>
<proteinExistence type="predicted"/>
<name>A0A0C1QE47_9GAMM</name>
<keyword evidence="1" id="KW-0732">Signal</keyword>
<organism evidence="3 4">
    <name type="scientific">Pseudoalteromonas luteoviolacea</name>
    <dbReference type="NCBI Taxonomy" id="43657"/>
    <lineage>
        <taxon>Bacteria</taxon>
        <taxon>Pseudomonadati</taxon>
        <taxon>Pseudomonadota</taxon>
        <taxon>Gammaproteobacteria</taxon>
        <taxon>Alteromonadales</taxon>
        <taxon>Pseudoalteromonadaceae</taxon>
        <taxon>Pseudoalteromonas</taxon>
    </lineage>
</organism>
<dbReference type="GO" id="GO:0008236">
    <property type="term" value="F:serine-type peptidase activity"/>
    <property type="evidence" value="ECO:0007669"/>
    <property type="project" value="InterPro"/>
</dbReference>
<dbReference type="PANTHER" id="PTHR37049">
    <property type="entry name" value="PEPTIDASE S41 FAMILY PROTEIN"/>
    <property type="match status" value="1"/>
</dbReference>
<accession>A0A0C1QE47</accession>
<protein>
    <recommendedName>
        <fullName evidence="2">Tail specific protease domain-containing protein</fullName>
    </recommendedName>
</protein>